<sequence>LLRRSLLHHPSNRLVLSLTGSNLVLAMVVLPGIMISLMVGPATHTPPLPPSHIHSSNHSTLSNNHSTLSNNHSTLSNNHSTHYNSAIHNGATSPAPENLSSHQLRPNNNHKE</sequence>
<organism evidence="3 4">
    <name type="scientific">Cherax quadricarinatus</name>
    <name type="common">Australian red claw crayfish</name>
    <dbReference type="NCBI Taxonomy" id="27406"/>
    <lineage>
        <taxon>Eukaryota</taxon>
        <taxon>Metazoa</taxon>
        <taxon>Ecdysozoa</taxon>
        <taxon>Arthropoda</taxon>
        <taxon>Crustacea</taxon>
        <taxon>Multicrustacea</taxon>
        <taxon>Malacostraca</taxon>
        <taxon>Eumalacostraca</taxon>
        <taxon>Eucarida</taxon>
        <taxon>Decapoda</taxon>
        <taxon>Pleocyemata</taxon>
        <taxon>Astacidea</taxon>
        <taxon>Parastacoidea</taxon>
        <taxon>Parastacidae</taxon>
        <taxon>Cherax</taxon>
    </lineage>
</organism>
<protein>
    <submittedName>
        <fullName evidence="3">Uncharacterized protein</fullName>
    </submittedName>
</protein>
<feature type="compositionally biased region" description="Polar residues" evidence="1">
    <location>
        <begin position="98"/>
        <end position="112"/>
    </location>
</feature>
<accession>A0AAW0WE12</accession>
<keyword evidence="2" id="KW-0472">Membrane</keyword>
<feature type="region of interest" description="Disordered" evidence="1">
    <location>
        <begin position="43"/>
        <end position="112"/>
    </location>
</feature>
<evidence type="ECO:0000313" key="4">
    <source>
        <dbReference type="Proteomes" id="UP001445076"/>
    </source>
</evidence>
<dbReference type="EMBL" id="JARKIK010000081">
    <property type="protein sequence ID" value="KAK8725943.1"/>
    <property type="molecule type" value="Genomic_DNA"/>
</dbReference>
<feature type="transmembrane region" description="Helical" evidence="2">
    <location>
        <begin position="20"/>
        <end position="39"/>
    </location>
</feature>
<evidence type="ECO:0000256" key="1">
    <source>
        <dbReference type="SAM" id="MobiDB-lite"/>
    </source>
</evidence>
<keyword evidence="4" id="KW-1185">Reference proteome</keyword>
<evidence type="ECO:0000313" key="3">
    <source>
        <dbReference type="EMBL" id="KAK8725943.1"/>
    </source>
</evidence>
<comment type="caution">
    <text evidence="3">The sequence shown here is derived from an EMBL/GenBank/DDBJ whole genome shotgun (WGS) entry which is preliminary data.</text>
</comment>
<feature type="compositionally biased region" description="Low complexity" evidence="1">
    <location>
        <begin position="51"/>
        <end position="85"/>
    </location>
</feature>
<dbReference type="AlphaFoldDB" id="A0AAW0WE12"/>
<dbReference type="Proteomes" id="UP001445076">
    <property type="component" value="Unassembled WGS sequence"/>
</dbReference>
<name>A0AAW0WE12_CHEQU</name>
<reference evidence="3 4" key="1">
    <citation type="journal article" date="2024" name="BMC Genomics">
        <title>Genome assembly of redclaw crayfish (Cherax quadricarinatus) provides insights into its immune adaptation and hypoxia tolerance.</title>
        <authorList>
            <person name="Liu Z."/>
            <person name="Zheng J."/>
            <person name="Li H."/>
            <person name="Fang K."/>
            <person name="Wang S."/>
            <person name="He J."/>
            <person name="Zhou D."/>
            <person name="Weng S."/>
            <person name="Chi M."/>
            <person name="Gu Z."/>
            <person name="He J."/>
            <person name="Li F."/>
            <person name="Wang M."/>
        </authorList>
    </citation>
    <scope>NUCLEOTIDE SEQUENCE [LARGE SCALE GENOMIC DNA]</scope>
    <source>
        <strain evidence="3">ZL_2023a</strain>
    </source>
</reference>
<keyword evidence="2" id="KW-0812">Transmembrane</keyword>
<evidence type="ECO:0000256" key="2">
    <source>
        <dbReference type="SAM" id="Phobius"/>
    </source>
</evidence>
<feature type="non-terminal residue" evidence="3">
    <location>
        <position position="112"/>
    </location>
</feature>
<proteinExistence type="predicted"/>
<gene>
    <name evidence="3" type="ORF">OTU49_010564</name>
</gene>
<feature type="non-terminal residue" evidence="3">
    <location>
        <position position="1"/>
    </location>
</feature>
<keyword evidence="2" id="KW-1133">Transmembrane helix</keyword>